<organism evidence="6 7">
    <name type="scientific">Methylobacterium oryzae</name>
    <dbReference type="NCBI Taxonomy" id="334852"/>
    <lineage>
        <taxon>Bacteria</taxon>
        <taxon>Pseudomonadati</taxon>
        <taxon>Pseudomonadota</taxon>
        <taxon>Alphaproteobacteria</taxon>
        <taxon>Hyphomicrobiales</taxon>
        <taxon>Methylobacteriaceae</taxon>
        <taxon>Methylobacterium</taxon>
    </lineage>
</organism>
<dbReference type="PANTHER" id="PTHR47506">
    <property type="entry name" value="TRANSCRIPTIONAL REGULATORY PROTEIN"/>
    <property type="match status" value="1"/>
</dbReference>
<dbReference type="InterPro" id="IPR009057">
    <property type="entry name" value="Homeodomain-like_sf"/>
</dbReference>
<dbReference type="PANTHER" id="PTHR47506:SF6">
    <property type="entry name" value="HTH-TYPE TRANSCRIPTIONAL REPRESSOR NEMR"/>
    <property type="match status" value="1"/>
</dbReference>
<evidence type="ECO:0000256" key="3">
    <source>
        <dbReference type="ARBA" id="ARBA00023163"/>
    </source>
</evidence>
<keyword evidence="7" id="KW-1185">Reference proteome</keyword>
<reference evidence="6 7" key="1">
    <citation type="journal article" date="2012" name="Genet. Mol. Biol.">
        <title>Analysis of 16S rRNA and mxaF genes revealing insights into Methylobacterium niche-specific plant association.</title>
        <authorList>
            <person name="Dourado M.N."/>
            <person name="Andreote F.D."/>
            <person name="Dini-Andreote F."/>
            <person name="Conti R."/>
            <person name="Araujo J.M."/>
            <person name="Araujo W.L."/>
        </authorList>
    </citation>
    <scope>NUCLEOTIDE SEQUENCE [LARGE SCALE GENOMIC DNA]</scope>
    <source>
        <strain evidence="6 7">TC3-10</strain>
    </source>
</reference>
<name>A0ABU7TV67_9HYPH</name>
<sequence length="180" mass="19708">MGRSRTIDREKVLDVAEEIVRRGGATALTFENVAGAAGITKGGVQYCFGDKDGLVAAMIDRWVAAFDAEVERNSTAGGGTLDMTRGYVIASGRFDATTQAKMVGMLVTLLQTNKHLPNIRKWYAGWIGKFNTISELDRRARTAFFAAEGAFFVRSLGLIEMDQTAWEAIFDDILEIISSE</sequence>
<dbReference type="SUPFAM" id="SSF46689">
    <property type="entry name" value="Homeodomain-like"/>
    <property type="match status" value="1"/>
</dbReference>
<keyword evidence="2 4" id="KW-0238">DNA-binding</keyword>
<protein>
    <submittedName>
        <fullName evidence="6">TetR family transcriptional regulator</fullName>
    </submittedName>
</protein>
<dbReference type="InterPro" id="IPR001647">
    <property type="entry name" value="HTH_TetR"/>
</dbReference>
<feature type="domain" description="HTH tetR-type" evidence="5">
    <location>
        <begin position="6"/>
        <end position="66"/>
    </location>
</feature>
<dbReference type="Pfam" id="PF17937">
    <property type="entry name" value="TetR_C_28"/>
    <property type="match status" value="1"/>
</dbReference>
<dbReference type="Gene3D" id="1.10.357.10">
    <property type="entry name" value="Tetracycline Repressor, domain 2"/>
    <property type="match status" value="1"/>
</dbReference>
<evidence type="ECO:0000256" key="1">
    <source>
        <dbReference type="ARBA" id="ARBA00023015"/>
    </source>
</evidence>
<evidence type="ECO:0000256" key="4">
    <source>
        <dbReference type="PROSITE-ProRule" id="PRU00335"/>
    </source>
</evidence>
<keyword evidence="3" id="KW-0804">Transcription</keyword>
<dbReference type="PROSITE" id="PS50977">
    <property type="entry name" value="HTH_TETR_2"/>
    <property type="match status" value="1"/>
</dbReference>
<evidence type="ECO:0000259" key="5">
    <source>
        <dbReference type="PROSITE" id="PS50977"/>
    </source>
</evidence>
<feature type="DNA-binding region" description="H-T-H motif" evidence="4">
    <location>
        <begin position="29"/>
        <end position="48"/>
    </location>
</feature>
<evidence type="ECO:0000256" key="2">
    <source>
        <dbReference type="ARBA" id="ARBA00023125"/>
    </source>
</evidence>
<keyword evidence="1" id="KW-0805">Transcription regulation</keyword>
<dbReference type="EMBL" id="MLCA01000014">
    <property type="protein sequence ID" value="MEE7493366.1"/>
    <property type="molecule type" value="Genomic_DNA"/>
</dbReference>
<dbReference type="InterPro" id="IPR041479">
    <property type="entry name" value="TetR_CgmR_C"/>
</dbReference>
<evidence type="ECO:0000313" key="6">
    <source>
        <dbReference type="EMBL" id="MEE7493366.1"/>
    </source>
</evidence>
<accession>A0ABU7TV67</accession>
<dbReference type="Pfam" id="PF00440">
    <property type="entry name" value="TetR_N"/>
    <property type="match status" value="1"/>
</dbReference>
<dbReference type="Proteomes" id="UP001355206">
    <property type="component" value="Unassembled WGS sequence"/>
</dbReference>
<comment type="caution">
    <text evidence="6">The sequence shown here is derived from an EMBL/GenBank/DDBJ whole genome shotgun (WGS) entry which is preliminary data.</text>
</comment>
<evidence type="ECO:0000313" key="7">
    <source>
        <dbReference type="Proteomes" id="UP001355206"/>
    </source>
</evidence>
<gene>
    <name evidence="6" type="ORF">MOTC310_24075</name>
</gene>
<proteinExistence type="predicted"/>